<dbReference type="AlphaFoldDB" id="A0AA97F860"/>
<dbReference type="Pfam" id="PF09912">
    <property type="entry name" value="DUF2141"/>
    <property type="match status" value="1"/>
</dbReference>
<accession>A0AA97F860</accession>
<protein>
    <submittedName>
        <fullName evidence="2">DUF2141 domain-containing protein</fullName>
    </submittedName>
</protein>
<reference evidence="2 3" key="1">
    <citation type="submission" date="2023-10" db="EMBL/GenBank/DDBJ databases">
        <title>Complete genome sequence of a Sphingomonadaceae bacterium.</title>
        <authorList>
            <person name="Yan C."/>
        </authorList>
    </citation>
    <scope>NUCLEOTIDE SEQUENCE [LARGE SCALE GENOMIC DNA]</scope>
    <source>
        <strain evidence="2 3">SCSIO 66989</strain>
    </source>
</reference>
<keyword evidence="3" id="KW-1185">Reference proteome</keyword>
<gene>
    <name evidence="2" type="ORF">RB602_03060</name>
</gene>
<organism evidence="2 3">
    <name type="scientific">Alterisphingorhabdus coralli</name>
    <dbReference type="NCBI Taxonomy" id="3071408"/>
    <lineage>
        <taxon>Bacteria</taxon>
        <taxon>Pseudomonadati</taxon>
        <taxon>Pseudomonadota</taxon>
        <taxon>Alphaproteobacteria</taxon>
        <taxon>Sphingomonadales</taxon>
        <taxon>Sphingomonadaceae</taxon>
        <taxon>Alterisphingorhabdus (ex Yan et al. 2024)</taxon>
    </lineage>
</organism>
<dbReference type="Proteomes" id="UP001302429">
    <property type="component" value="Chromosome"/>
</dbReference>
<dbReference type="EMBL" id="CP136594">
    <property type="protein sequence ID" value="WOE75706.1"/>
    <property type="molecule type" value="Genomic_DNA"/>
</dbReference>
<evidence type="ECO:0000313" key="2">
    <source>
        <dbReference type="EMBL" id="WOE75706.1"/>
    </source>
</evidence>
<dbReference type="KEGG" id="acoa:RB602_03060"/>
<keyword evidence="1" id="KW-0732">Signal</keyword>
<sequence length="176" mass="19085">MHKFRLFAPFAAVLLSFTMALPSAAMAQRQKISNDMGKCSSSASGPAVLVEVVGFKNANGRIRVQSYSATKAKWLKKGQWINRIDTRVALRSGKMRFCVPVPANGNYGIAVRHDTDGNGKSGWSDGGGFSRNPDISLTNLKPSVKKTSISVNGGVRRITVVLNYRQGLSIEPWKAS</sequence>
<feature type="chain" id="PRO_5041671675" evidence="1">
    <location>
        <begin position="28"/>
        <end position="176"/>
    </location>
</feature>
<proteinExistence type="predicted"/>
<evidence type="ECO:0000313" key="3">
    <source>
        <dbReference type="Proteomes" id="UP001302429"/>
    </source>
</evidence>
<feature type="signal peptide" evidence="1">
    <location>
        <begin position="1"/>
        <end position="27"/>
    </location>
</feature>
<evidence type="ECO:0000256" key="1">
    <source>
        <dbReference type="SAM" id="SignalP"/>
    </source>
</evidence>
<dbReference type="RefSeq" id="WP_317082836.1">
    <property type="nucleotide sequence ID" value="NZ_CP136594.1"/>
</dbReference>
<name>A0AA97F860_9SPHN</name>
<dbReference type="InterPro" id="IPR018673">
    <property type="entry name" value="DUF2141"/>
</dbReference>